<protein>
    <submittedName>
        <fullName evidence="2">Alpha/beta hydrolase</fullName>
    </submittedName>
</protein>
<dbReference type="Gene3D" id="3.40.50.1820">
    <property type="entry name" value="alpha/beta hydrolase"/>
    <property type="match status" value="1"/>
</dbReference>
<dbReference type="InterPro" id="IPR000073">
    <property type="entry name" value="AB_hydrolase_1"/>
</dbReference>
<accession>A0A934NM98</accession>
<dbReference type="Pfam" id="PF00561">
    <property type="entry name" value="Abhydrolase_1"/>
    <property type="match status" value="1"/>
</dbReference>
<dbReference type="EMBL" id="JAEMNV010000001">
    <property type="protein sequence ID" value="MBJ8337838.1"/>
    <property type="molecule type" value="Genomic_DNA"/>
</dbReference>
<keyword evidence="3" id="KW-1185">Reference proteome</keyword>
<dbReference type="Proteomes" id="UP000655868">
    <property type="component" value="Unassembled WGS sequence"/>
</dbReference>
<sequence>MATTSTVTPVVDVLEVPGARLHYEVRGSGPLVALIGAPMHADSFAPIADLLAGEFTVLTADPRGINRSPVTDPTRDSTPELRADDLARLLTHIDAGPATVFGSSGGAITALAFAQARPDLARAVIAHEPPLNELLEDRAQLHANTEDMIATYAAGDRVGAWRKFMAAANIALPDEVFMMMFGNDPEPQQAADEARWFAHELLPSTTWVPDLNLLCAVPTTIVVGVGAESTGQLCVRTSTALSEAIGAELTSFPGGHTGFADDPTAFAPRLAELLHSILRGG</sequence>
<reference evidence="2" key="1">
    <citation type="submission" date="2020-12" db="EMBL/GenBank/DDBJ databases">
        <title>Antrihabitans popcorni sp. nov. and Antrihabitans auranticaus sp. nov., isolated from a larva cave.</title>
        <authorList>
            <person name="Lee S.D."/>
            <person name="Kim I.S."/>
        </authorList>
    </citation>
    <scope>NUCLEOTIDE SEQUENCE</scope>
    <source>
        <strain evidence="2">YC3-6</strain>
    </source>
</reference>
<name>A0A934NM98_9NOCA</name>
<dbReference type="AlphaFoldDB" id="A0A934NM98"/>
<dbReference type="GO" id="GO:0016787">
    <property type="term" value="F:hydrolase activity"/>
    <property type="evidence" value="ECO:0007669"/>
    <property type="project" value="UniProtKB-KW"/>
</dbReference>
<feature type="domain" description="AB hydrolase-1" evidence="1">
    <location>
        <begin position="30"/>
        <end position="166"/>
    </location>
</feature>
<dbReference type="InterPro" id="IPR050228">
    <property type="entry name" value="Carboxylesterase_BioH"/>
</dbReference>
<proteinExistence type="predicted"/>
<dbReference type="SUPFAM" id="SSF53474">
    <property type="entry name" value="alpha/beta-Hydrolases"/>
    <property type="match status" value="1"/>
</dbReference>
<comment type="caution">
    <text evidence="2">The sequence shown here is derived from an EMBL/GenBank/DDBJ whole genome shotgun (WGS) entry which is preliminary data.</text>
</comment>
<evidence type="ECO:0000313" key="3">
    <source>
        <dbReference type="Proteomes" id="UP000655868"/>
    </source>
</evidence>
<keyword evidence="2" id="KW-0378">Hydrolase</keyword>
<gene>
    <name evidence="2" type="ORF">JGU71_02970</name>
</gene>
<dbReference type="InterPro" id="IPR029058">
    <property type="entry name" value="AB_hydrolase_fold"/>
</dbReference>
<dbReference type="RefSeq" id="WP_199701784.1">
    <property type="nucleotide sequence ID" value="NZ_JAEMNV010000001.1"/>
</dbReference>
<evidence type="ECO:0000313" key="2">
    <source>
        <dbReference type="EMBL" id="MBJ8337838.1"/>
    </source>
</evidence>
<dbReference type="PANTHER" id="PTHR43194:SF2">
    <property type="entry name" value="PEROXISOMAL MEMBRANE PROTEIN LPX1"/>
    <property type="match status" value="1"/>
</dbReference>
<dbReference type="PANTHER" id="PTHR43194">
    <property type="entry name" value="HYDROLASE ALPHA/BETA FOLD FAMILY"/>
    <property type="match status" value="1"/>
</dbReference>
<organism evidence="2 3">
    <name type="scientific">Antrihabitans stalagmiti</name>
    <dbReference type="NCBI Taxonomy" id="2799499"/>
    <lineage>
        <taxon>Bacteria</taxon>
        <taxon>Bacillati</taxon>
        <taxon>Actinomycetota</taxon>
        <taxon>Actinomycetes</taxon>
        <taxon>Mycobacteriales</taxon>
        <taxon>Nocardiaceae</taxon>
        <taxon>Antrihabitans</taxon>
    </lineage>
</organism>
<evidence type="ECO:0000259" key="1">
    <source>
        <dbReference type="Pfam" id="PF00561"/>
    </source>
</evidence>